<evidence type="ECO:0000313" key="20">
    <source>
        <dbReference type="Proteomes" id="UP000054926"/>
    </source>
</evidence>
<dbReference type="AlphaFoldDB" id="A0A0W0ZK11"/>
<dbReference type="InterPro" id="IPR027417">
    <property type="entry name" value="P-loop_NTPase"/>
</dbReference>
<reference evidence="19 20" key="1">
    <citation type="submission" date="2015-11" db="EMBL/GenBank/DDBJ databases">
        <title>Genomic analysis of 38 Legionella species identifies large and diverse effector repertoires.</title>
        <authorList>
            <person name="Burstein D."/>
            <person name="Amaro F."/>
            <person name="Zusman T."/>
            <person name="Lifshitz Z."/>
            <person name="Cohen O."/>
            <person name="Gilbert J.A."/>
            <person name="Pupko T."/>
            <person name="Shuman H.A."/>
            <person name="Segal G."/>
        </authorList>
    </citation>
    <scope>NUCLEOTIDE SEQUENCE [LARGE SCALE GENOMIC DNA]</scope>
    <source>
        <strain evidence="19 20">IMVS3376</strain>
    </source>
</reference>
<evidence type="ECO:0000256" key="2">
    <source>
        <dbReference type="ARBA" id="ARBA00008533"/>
    </source>
</evidence>
<comment type="subcellular location">
    <subcellularLocation>
        <location evidence="1 13 14">Cytoplasm</location>
    </subcellularLocation>
</comment>
<dbReference type="GO" id="GO:0006289">
    <property type="term" value="P:nucleotide-excision repair"/>
    <property type="evidence" value="ECO:0007669"/>
    <property type="project" value="UniProtKB-UniRule"/>
</dbReference>
<dbReference type="CDD" id="cd18790">
    <property type="entry name" value="SF2_C_UvrB"/>
    <property type="match status" value="1"/>
</dbReference>
<dbReference type="InterPro" id="IPR006935">
    <property type="entry name" value="Helicase/UvrB_N"/>
</dbReference>
<evidence type="ECO:0000256" key="15">
    <source>
        <dbReference type="SAM" id="Coils"/>
    </source>
</evidence>
<name>A0A0W0ZK11_9GAMM</name>
<dbReference type="InterPro" id="IPR001650">
    <property type="entry name" value="Helicase_C-like"/>
</dbReference>
<dbReference type="SMART" id="SM00490">
    <property type="entry name" value="HELICc"/>
    <property type="match status" value="1"/>
</dbReference>
<dbReference type="Proteomes" id="UP000054926">
    <property type="component" value="Unassembled WGS sequence"/>
</dbReference>
<comment type="function">
    <text evidence="13">The UvrABC repair system catalyzes the recognition and processing of DNA lesions. A damage recognition complex composed of 2 UvrA and 2 UvrB subunits scans DNA for abnormalities. Upon binding of the UvrA(2)B(2) complex to a putative damaged site, the DNA wraps around one UvrB monomer. DNA wrap is dependent on ATP binding by UvrB and probably causes local melting of the DNA helix, facilitating insertion of UvrB beta-hairpin between the DNA strands. Then UvrB probes one DNA strand for the presence of a lesion. If a lesion is found the UvrA subunits dissociate and the UvrB-DNA preincision complex is formed. This complex is subsequently bound by UvrC and the second UvrB is released. If no lesion is found, the DNA wraps around the other UvrB subunit that will check the other stand for damage.</text>
</comment>
<dbReference type="NCBIfam" id="NF003673">
    <property type="entry name" value="PRK05298.1"/>
    <property type="match status" value="1"/>
</dbReference>
<evidence type="ECO:0000256" key="14">
    <source>
        <dbReference type="RuleBase" id="RU003587"/>
    </source>
</evidence>
<evidence type="ECO:0000256" key="5">
    <source>
        <dbReference type="ARBA" id="ARBA00022763"/>
    </source>
</evidence>
<keyword evidence="3 13" id="KW-0963">Cytoplasm</keyword>
<proteinExistence type="inferred from homology"/>
<dbReference type="NCBIfam" id="TIGR00631">
    <property type="entry name" value="uvrb"/>
    <property type="match status" value="1"/>
</dbReference>
<evidence type="ECO:0000256" key="12">
    <source>
        <dbReference type="ARBA" id="ARBA00029504"/>
    </source>
</evidence>
<evidence type="ECO:0000256" key="9">
    <source>
        <dbReference type="ARBA" id="ARBA00023204"/>
    </source>
</evidence>
<evidence type="ECO:0000256" key="4">
    <source>
        <dbReference type="ARBA" id="ARBA00022741"/>
    </source>
</evidence>
<keyword evidence="5 13" id="KW-0227">DNA damage</keyword>
<evidence type="ECO:0000256" key="3">
    <source>
        <dbReference type="ARBA" id="ARBA00022490"/>
    </source>
</evidence>
<dbReference type="InterPro" id="IPR036876">
    <property type="entry name" value="UVR_dom_sf"/>
</dbReference>
<evidence type="ECO:0000259" key="18">
    <source>
        <dbReference type="PROSITE" id="PS51194"/>
    </source>
</evidence>
<feature type="coiled-coil region" evidence="15">
    <location>
        <begin position="257"/>
        <end position="291"/>
    </location>
</feature>
<dbReference type="FunFam" id="3.40.50.300:FF:000477">
    <property type="entry name" value="UvrABC system protein B"/>
    <property type="match status" value="1"/>
</dbReference>
<dbReference type="PANTHER" id="PTHR24029">
    <property type="entry name" value="UVRABC SYSTEM PROTEIN B"/>
    <property type="match status" value="1"/>
</dbReference>
<evidence type="ECO:0000313" key="19">
    <source>
        <dbReference type="EMBL" id="KTD69393.1"/>
    </source>
</evidence>
<dbReference type="GO" id="GO:0009432">
    <property type="term" value="P:SOS response"/>
    <property type="evidence" value="ECO:0007669"/>
    <property type="project" value="UniProtKB-UniRule"/>
</dbReference>
<dbReference type="RefSeq" id="WP_058511339.1">
    <property type="nucleotide sequence ID" value="NZ_LNYY01000019.1"/>
</dbReference>
<keyword evidence="6 13" id="KW-0228">DNA excision</keyword>
<dbReference type="SUPFAM" id="SSF52540">
    <property type="entry name" value="P-loop containing nucleoside triphosphate hydrolases"/>
    <property type="match status" value="2"/>
</dbReference>
<evidence type="ECO:0000256" key="13">
    <source>
        <dbReference type="HAMAP-Rule" id="MF_00204"/>
    </source>
</evidence>
<feature type="domain" description="Helicase C-terminal" evidence="18">
    <location>
        <begin position="430"/>
        <end position="596"/>
    </location>
</feature>
<feature type="binding site" evidence="13">
    <location>
        <begin position="39"/>
        <end position="46"/>
    </location>
    <ligand>
        <name>ATP</name>
        <dbReference type="ChEBI" id="CHEBI:30616"/>
    </ligand>
</feature>
<dbReference type="SUPFAM" id="SSF46600">
    <property type="entry name" value="C-terminal UvrC-binding domain of UvrB"/>
    <property type="match status" value="1"/>
</dbReference>
<feature type="domain" description="Helicase ATP-binding" evidence="17">
    <location>
        <begin position="26"/>
        <end position="183"/>
    </location>
</feature>
<comment type="domain">
    <text evidence="13">The beta-hairpin motif is involved in DNA binding.</text>
</comment>
<dbReference type="Pfam" id="PF12344">
    <property type="entry name" value="UvrB"/>
    <property type="match status" value="1"/>
</dbReference>
<dbReference type="InterPro" id="IPR001943">
    <property type="entry name" value="UVR_dom"/>
</dbReference>
<dbReference type="GO" id="GO:0005737">
    <property type="term" value="C:cytoplasm"/>
    <property type="evidence" value="ECO:0007669"/>
    <property type="project" value="UniProtKB-SubCell"/>
</dbReference>
<dbReference type="GO" id="GO:0005524">
    <property type="term" value="F:ATP binding"/>
    <property type="evidence" value="ECO:0007669"/>
    <property type="project" value="UniProtKB-UniRule"/>
</dbReference>
<dbReference type="PROSITE" id="PS51194">
    <property type="entry name" value="HELICASE_CTER"/>
    <property type="match status" value="1"/>
</dbReference>
<dbReference type="PROSITE" id="PS50151">
    <property type="entry name" value="UVR"/>
    <property type="match status" value="1"/>
</dbReference>
<evidence type="ECO:0000256" key="8">
    <source>
        <dbReference type="ARBA" id="ARBA00022881"/>
    </source>
</evidence>
<feature type="short sequence motif" description="Beta-hairpin" evidence="13">
    <location>
        <begin position="92"/>
        <end position="115"/>
    </location>
</feature>
<dbReference type="Pfam" id="PF04851">
    <property type="entry name" value="ResIII"/>
    <property type="match status" value="1"/>
</dbReference>
<dbReference type="PANTHER" id="PTHR24029:SF0">
    <property type="entry name" value="UVRABC SYSTEM PROTEIN B"/>
    <property type="match status" value="1"/>
</dbReference>
<evidence type="ECO:0000259" key="17">
    <source>
        <dbReference type="PROSITE" id="PS51192"/>
    </source>
</evidence>
<evidence type="ECO:0000256" key="11">
    <source>
        <dbReference type="ARBA" id="ARBA00026033"/>
    </source>
</evidence>
<dbReference type="Gene3D" id="3.40.50.300">
    <property type="entry name" value="P-loop containing nucleotide triphosphate hydrolases"/>
    <property type="match status" value="3"/>
</dbReference>
<sequence length="662" mass="75725">MKDLFKLYADYKPAGDQPAAIASLIEGLESGLSKQTLLGVTGSGKTFTIAHVIQSMRRPALIMAPNKTLAAQLYGEFKAYFPDNAVEYFVSYYDYYQPEAYVPASDTFIEKDSSINEHIEQMRLSATKALIERKDAIIIATVSAIYGLGDPDSYLRMVLHLSRGEQSDQRKILRRLAEMQYTRSNLSLERGQFRVHGDIIDIFPADSERDAIRIELFDDEVENIAQFDPLTGEILRRFPRVTIFPKTHYVTPRDRILQTVDWVKEELQERLAEFNEQNKLLEAQRLEQRTNFDVEMMLELGYCSGIENYSRYLSARGAGEPPPTLFDYLPEEALLIIDESHVTVPQIGGMYRGDRSRKETLVQYGFRLPSALDNRPLRFEEFEARSPQTIYISATPGSYEKEHSDNVAEQVVRPTGLVDPEVEIRPVRTQVDDLMSEIRLVVQQNGRVLVTTLTKRMAEDLTDYLNEHGVKVRYLHSDIDTVERVEIIRDLRLGVFDVLVGINLLREGLDMPEVALVAILDADKEGFLRSDRSLIQTIGRAARNMKGRAILYADKITGSMQRALEETDRRREKQKAFNEAHGIIPKGINKSITDIMEGAYQGKRNIAVAEPSPEYLHWSTQELVKHINTLEKQMYLHAKNMEFEAAAKVRDEYLLLKEQLMK</sequence>
<dbReference type="HAMAP" id="MF_00204">
    <property type="entry name" value="UvrB"/>
    <property type="match status" value="1"/>
</dbReference>
<keyword evidence="10 13" id="KW-0742">SOS response</keyword>
<dbReference type="InterPro" id="IPR041471">
    <property type="entry name" value="UvrB_inter"/>
</dbReference>
<evidence type="ECO:0000256" key="1">
    <source>
        <dbReference type="ARBA" id="ARBA00004496"/>
    </source>
</evidence>
<dbReference type="PROSITE" id="PS51192">
    <property type="entry name" value="HELICASE_ATP_BIND_1"/>
    <property type="match status" value="1"/>
</dbReference>
<dbReference type="Pfam" id="PF17757">
    <property type="entry name" value="UvrB_inter"/>
    <property type="match status" value="1"/>
</dbReference>
<evidence type="ECO:0000256" key="7">
    <source>
        <dbReference type="ARBA" id="ARBA00022840"/>
    </source>
</evidence>
<feature type="domain" description="UVR" evidence="16">
    <location>
        <begin position="624"/>
        <end position="659"/>
    </location>
</feature>
<keyword evidence="7 13" id="KW-0067">ATP-binding</keyword>
<protein>
    <recommendedName>
        <fullName evidence="12 13">UvrABC system protein B</fullName>
        <shortName evidence="13">Protein UvrB</shortName>
    </recommendedName>
    <alternativeName>
        <fullName evidence="13">Excinuclease ABC subunit B</fullName>
    </alternativeName>
</protein>
<organism evidence="19 20">
    <name type="scientific">Legionella steelei</name>
    <dbReference type="NCBI Taxonomy" id="947033"/>
    <lineage>
        <taxon>Bacteria</taxon>
        <taxon>Pseudomonadati</taxon>
        <taxon>Pseudomonadota</taxon>
        <taxon>Gammaproteobacteria</taxon>
        <taxon>Legionellales</taxon>
        <taxon>Legionellaceae</taxon>
        <taxon>Legionella</taxon>
    </lineage>
</organism>
<dbReference type="GO" id="GO:0009380">
    <property type="term" value="C:excinuclease repair complex"/>
    <property type="evidence" value="ECO:0007669"/>
    <property type="project" value="InterPro"/>
</dbReference>
<dbReference type="GO" id="GO:0016887">
    <property type="term" value="F:ATP hydrolysis activity"/>
    <property type="evidence" value="ECO:0007669"/>
    <property type="project" value="InterPro"/>
</dbReference>
<keyword evidence="15" id="KW-0175">Coiled coil</keyword>
<dbReference type="Pfam" id="PF02151">
    <property type="entry name" value="UVR"/>
    <property type="match status" value="1"/>
</dbReference>
<dbReference type="Gene3D" id="6.10.140.240">
    <property type="match status" value="1"/>
</dbReference>
<keyword evidence="20" id="KW-1185">Reference proteome</keyword>
<comment type="caution">
    <text evidence="19">The sequence shown here is derived from an EMBL/GenBank/DDBJ whole genome shotgun (WGS) entry which is preliminary data.</text>
</comment>
<keyword evidence="9 13" id="KW-0234">DNA repair</keyword>
<dbReference type="EMBL" id="LNYY01000019">
    <property type="protein sequence ID" value="KTD69393.1"/>
    <property type="molecule type" value="Genomic_DNA"/>
</dbReference>
<gene>
    <name evidence="13 19" type="primary">uvrB</name>
    <name evidence="19" type="ORF">Lste_2551</name>
</gene>
<dbReference type="InterPro" id="IPR014001">
    <property type="entry name" value="Helicase_ATP-bd"/>
</dbReference>
<evidence type="ECO:0000256" key="6">
    <source>
        <dbReference type="ARBA" id="ARBA00022769"/>
    </source>
</evidence>
<dbReference type="CDD" id="cd17916">
    <property type="entry name" value="DEXHc_UvrB"/>
    <property type="match status" value="1"/>
</dbReference>
<accession>A0A0W0ZK11</accession>
<comment type="similarity">
    <text evidence="2 13 14">Belongs to the UvrB family.</text>
</comment>
<dbReference type="Pfam" id="PF00271">
    <property type="entry name" value="Helicase_C"/>
    <property type="match status" value="1"/>
</dbReference>
<dbReference type="InterPro" id="IPR004807">
    <property type="entry name" value="UvrB"/>
</dbReference>
<keyword evidence="4 13" id="KW-0547">Nucleotide-binding</keyword>
<dbReference type="SMART" id="SM00487">
    <property type="entry name" value="DEXDc"/>
    <property type="match status" value="1"/>
</dbReference>
<keyword evidence="8 13" id="KW-0267">Excision nuclease</keyword>
<dbReference type="OrthoDB" id="9806651at2"/>
<evidence type="ECO:0000259" key="16">
    <source>
        <dbReference type="PROSITE" id="PS50151"/>
    </source>
</evidence>
<dbReference type="Gene3D" id="4.10.860.10">
    <property type="entry name" value="UVR domain"/>
    <property type="match status" value="1"/>
</dbReference>
<dbReference type="GO" id="GO:0009381">
    <property type="term" value="F:excinuclease ABC activity"/>
    <property type="evidence" value="ECO:0007669"/>
    <property type="project" value="UniProtKB-UniRule"/>
</dbReference>
<dbReference type="GO" id="GO:0003677">
    <property type="term" value="F:DNA binding"/>
    <property type="evidence" value="ECO:0007669"/>
    <property type="project" value="UniProtKB-UniRule"/>
</dbReference>
<evidence type="ECO:0000256" key="10">
    <source>
        <dbReference type="ARBA" id="ARBA00023236"/>
    </source>
</evidence>
<comment type="subunit">
    <text evidence="11 13 14">Forms a heterotetramer with UvrA during the search for lesions. Interacts with UvrC in an incision complex.</text>
</comment>
<dbReference type="STRING" id="947033.Lste_2551"/>
<dbReference type="InterPro" id="IPR024759">
    <property type="entry name" value="UvrB_YAD/RRR_dom"/>
</dbReference>
<dbReference type="PATRIC" id="fig|947033.5.peg.2705"/>